<feature type="region of interest" description="Disordered" evidence="1">
    <location>
        <begin position="1"/>
        <end position="65"/>
    </location>
</feature>
<evidence type="ECO:0000313" key="3">
    <source>
        <dbReference type="Proteomes" id="UP000187429"/>
    </source>
</evidence>
<gene>
    <name evidence="2" type="ORF">AYI69_g1679</name>
</gene>
<organism evidence="2 3">
    <name type="scientific">Smittium culicis</name>
    <dbReference type="NCBI Taxonomy" id="133412"/>
    <lineage>
        <taxon>Eukaryota</taxon>
        <taxon>Fungi</taxon>
        <taxon>Fungi incertae sedis</taxon>
        <taxon>Zoopagomycota</taxon>
        <taxon>Kickxellomycotina</taxon>
        <taxon>Harpellomycetes</taxon>
        <taxon>Harpellales</taxon>
        <taxon>Legeriomycetaceae</taxon>
        <taxon>Smittium</taxon>
    </lineage>
</organism>
<protein>
    <submittedName>
        <fullName evidence="2">Uncharacterized protein</fullName>
    </submittedName>
</protein>
<dbReference type="OrthoDB" id="5599471at2759"/>
<sequence>MNESRPVKRRRARQNEYANSTTNFRPIKEVNGDAVGRSGDTRSLKKTYDNPSGAAKTTKSTKTTTKKINYKQKPKNKSFMPAKQAENSQYGEVSLKHLVNGGLYSNLKKFCVGGSDRKIGCSWQQFEGDHEGAFNFIMRSLIGDFYCVQEDLRAQTTYYIFDEDLLPLGTIDDVSAWAQKGTNAFIPFGMKVLFRKSTPETEIPSFLVHPEGRIGLFYK</sequence>
<keyword evidence="3" id="KW-1185">Reference proteome</keyword>
<evidence type="ECO:0000313" key="2">
    <source>
        <dbReference type="EMBL" id="OMJ28833.1"/>
    </source>
</evidence>
<comment type="caution">
    <text evidence="2">The sequence shown here is derived from an EMBL/GenBank/DDBJ whole genome shotgun (WGS) entry which is preliminary data.</text>
</comment>
<feature type="compositionally biased region" description="Basic and acidic residues" evidence="1">
    <location>
        <begin position="39"/>
        <end position="48"/>
    </location>
</feature>
<reference evidence="3" key="1">
    <citation type="submission" date="2017-01" db="EMBL/GenBank/DDBJ databases">
        <authorList>
            <person name="Wang Y."/>
            <person name="White M."/>
            <person name="Kvist S."/>
            <person name="Moncalvo J.-M."/>
        </authorList>
    </citation>
    <scope>NUCLEOTIDE SEQUENCE [LARGE SCALE GENOMIC DNA]</scope>
    <source>
        <strain evidence="3">ID-206-W2</strain>
    </source>
</reference>
<dbReference type="EMBL" id="LSSM01000463">
    <property type="protein sequence ID" value="OMJ28833.1"/>
    <property type="molecule type" value="Genomic_DNA"/>
</dbReference>
<dbReference type="AlphaFoldDB" id="A0A1R1YPM7"/>
<feature type="non-terminal residue" evidence="2">
    <location>
        <position position="219"/>
    </location>
</feature>
<accession>A0A1R1YPM7</accession>
<evidence type="ECO:0000256" key="1">
    <source>
        <dbReference type="SAM" id="MobiDB-lite"/>
    </source>
</evidence>
<name>A0A1R1YPM7_9FUNG</name>
<dbReference type="Proteomes" id="UP000187429">
    <property type="component" value="Unassembled WGS sequence"/>
</dbReference>
<proteinExistence type="predicted"/>